<dbReference type="Proteomes" id="UP000001681">
    <property type="component" value="Chromosome"/>
</dbReference>
<proteinExistence type="predicted"/>
<accession>B1YJL8</accession>
<evidence type="ECO:0000313" key="2">
    <source>
        <dbReference type="Proteomes" id="UP000001681"/>
    </source>
</evidence>
<evidence type="ECO:0000313" key="1">
    <source>
        <dbReference type="EMBL" id="ACB60048.1"/>
    </source>
</evidence>
<dbReference type="STRING" id="262543.Exig_0567"/>
<reference evidence="1 2" key="1">
    <citation type="journal article" date="2006" name="Extremophiles">
        <title>Characterization of Exiguobacterium isolates from the Siberian permafrost. Description of Exiguobacterium sibiricum sp. nov.</title>
        <authorList>
            <person name="Rodrigues D.F."/>
            <person name="Goris J."/>
            <person name="Vishnivetskaya T."/>
            <person name="Gilichinsky D."/>
            <person name="Thomashow M.F."/>
            <person name="Tiedje J.M."/>
        </authorList>
    </citation>
    <scope>NUCLEOTIDE SEQUENCE [LARGE SCALE GENOMIC DNA]</scope>
    <source>
        <strain evidence="2">DSM 17290 / CIP 109462 / JCM 13490 / 255-15</strain>
    </source>
</reference>
<dbReference type="KEGG" id="esi:Exig_0567"/>
<keyword evidence="2" id="KW-1185">Reference proteome</keyword>
<dbReference type="HOGENOM" id="CLU_3396601_0_0_9"/>
<dbReference type="AlphaFoldDB" id="B1YJL8"/>
<protein>
    <submittedName>
        <fullName evidence="1">Uncharacterized protein</fullName>
    </submittedName>
</protein>
<reference evidence="2" key="3">
    <citation type="submission" date="2008-04" db="EMBL/GenBank/DDBJ databases">
        <title>Complete sequence of chromosome of Exiguobacterium sibiricum 255-15.</title>
        <authorList>
            <consortium name="US DOE Joint Genome Institute"/>
            <person name="Copeland A."/>
            <person name="Lucas S."/>
            <person name="Lapidus A."/>
            <person name="Glavina del Rio T."/>
            <person name="Dalin E."/>
            <person name="Tice H."/>
            <person name="Bruce D."/>
            <person name="Goodwin L."/>
            <person name="Pitluck S."/>
            <person name="Kiss H."/>
            <person name="Chertkov O."/>
            <person name="Monk C."/>
            <person name="Brettin T."/>
            <person name="Detter J.C."/>
            <person name="Han C."/>
            <person name="Kuske C.R."/>
            <person name="Schmutz J."/>
            <person name="Larimer F."/>
            <person name="Land M."/>
            <person name="Hauser L."/>
            <person name="Kyrpides N."/>
            <person name="Mikhailova N."/>
            <person name="Vishnivetskaya T."/>
            <person name="Rodrigues D.F."/>
            <person name="Gilichinsky D."/>
            <person name="Tiedje J."/>
            <person name="Richardson P."/>
        </authorList>
    </citation>
    <scope>NUCLEOTIDE SEQUENCE [LARGE SCALE GENOMIC DNA]</scope>
    <source>
        <strain evidence="2">DSM 17290 / CIP 109462 / JCM 13490 / 255-15</strain>
    </source>
</reference>
<gene>
    <name evidence="1" type="ordered locus">Exig_0567</name>
</gene>
<name>B1YJL8_EXIS2</name>
<sequence>MFTAIFVVVIALMGASVYGIDHMVAQRAEKR</sequence>
<reference evidence="1 2" key="2">
    <citation type="journal article" date="2008" name="BMC Genomics">
        <title>Architecture of thermal adaptation in an Exiguobacterium sibiricum strain isolated from 3 million year old permafrost: a genome and transcriptome approach.</title>
        <authorList>
            <person name="Rodrigues D.F."/>
            <person name="Ivanova N."/>
            <person name="He Z."/>
            <person name="Huebner M."/>
            <person name="Zhou J."/>
            <person name="Tiedje J.M."/>
        </authorList>
    </citation>
    <scope>NUCLEOTIDE SEQUENCE [LARGE SCALE GENOMIC DNA]</scope>
    <source>
        <strain evidence="2">DSM 17290 / CIP 109462 / JCM 13490 / 255-15</strain>
    </source>
</reference>
<dbReference type="EMBL" id="CP001022">
    <property type="protein sequence ID" value="ACB60048.1"/>
    <property type="molecule type" value="Genomic_DNA"/>
</dbReference>
<organism evidence="1 2">
    <name type="scientific">Exiguobacterium sibiricum (strain DSM 17290 / CCUG 55495 / CIP 109462 / JCM 13490 / 255-15)</name>
    <dbReference type="NCBI Taxonomy" id="262543"/>
    <lineage>
        <taxon>Bacteria</taxon>
        <taxon>Bacillati</taxon>
        <taxon>Bacillota</taxon>
        <taxon>Bacilli</taxon>
        <taxon>Bacillales</taxon>
        <taxon>Bacillales Family XII. Incertae Sedis</taxon>
        <taxon>Exiguobacterium</taxon>
    </lineage>
</organism>